<organism evidence="2 3">
    <name type="scientific">Venustampulla echinocandica</name>
    <dbReference type="NCBI Taxonomy" id="2656787"/>
    <lineage>
        <taxon>Eukaryota</taxon>
        <taxon>Fungi</taxon>
        <taxon>Dikarya</taxon>
        <taxon>Ascomycota</taxon>
        <taxon>Pezizomycotina</taxon>
        <taxon>Leotiomycetes</taxon>
        <taxon>Helotiales</taxon>
        <taxon>Pleuroascaceae</taxon>
        <taxon>Venustampulla</taxon>
    </lineage>
</organism>
<name>A0A370TPN3_9HELO</name>
<dbReference type="OrthoDB" id="432970at2759"/>
<feature type="region of interest" description="Disordered" evidence="1">
    <location>
        <begin position="233"/>
        <end position="265"/>
    </location>
</feature>
<accession>A0A370TPN3</accession>
<dbReference type="RefSeq" id="XP_031870135.1">
    <property type="nucleotide sequence ID" value="XM_032013535.1"/>
</dbReference>
<reference evidence="2 3" key="1">
    <citation type="journal article" date="2018" name="IMA Fungus">
        <title>IMA Genome-F 9: Draft genome sequence of Annulohypoxylon stygium, Aspergillus mulundensis, Berkeleyomyces basicola (syn. Thielaviopsis basicola), Ceratocystis smalleyi, two Cercospora beticola strains, Coleophoma cylindrospora, Fusarium fracticaudum, Phialophora cf. hyalina, and Morchella septimelata.</title>
        <authorList>
            <person name="Wingfield B.D."/>
            <person name="Bills G.F."/>
            <person name="Dong Y."/>
            <person name="Huang W."/>
            <person name="Nel W.J."/>
            <person name="Swalarsk-Parry B.S."/>
            <person name="Vaghefi N."/>
            <person name="Wilken P.M."/>
            <person name="An Z."/>
            <person name="de Beer Z.W."/>
            <person name="De Vos L."/>
            <person name="Chen L."/>
            <person name="Duong T.A."/>
            <person name="Gao Y."/>
            <person name="Hammerbacher A."/>
            <person name="Kikkert J.R."/>
            <person name="Li Y."/>
            <person name="Li H."/>
            <person name="Li K."/>
            <person name="Li Q."/>
            <person name="Liu X."/>
            <person name="Ma X."/>
            <person name="Naidoo K."/>
            <person name="Pethybridge S.J."/>
            <person name="Sun J."/>
            <person name="Steenkamp E.T."/>
            <person name="van der Nest M.A."/>
            <person name="van Wyk S."/>
            <person name="Wingfield M.J."/>
            <person name="Xiong C."/>
            <person name="Yue Q."/>
            <person name="Zhang X."/>
        </authorList>
    </citation>
    <scope>NUCLEOTIDE SEQUENCE [LARGE SCALE GENOMIC DNA]</scope>
    <source>
        <strain evidence="2 3">BP 5553</strain>
    </source>
</reference>
<dbReference type="AlphaFoldDB" id="A0A370TPN3"/>
<evidence type="ECO:0000313" key="3">
    <source>
        <dbReference type="Proteomes" id="UP000254866"/>
    </source>
</evidence>
<feature type="compositionally biased region" description="Basic and acidic residues" evidence="1">
    <location>
        <begin position="239"/>
        <end position="251"/>
    </location>
</feature>
<comment type="caution">
    <text evidence="2">The sequence shown here is derived from an EMBL/GenBank/DDBJ whole genome shotgun (WGS) entry which is preliminary data.</text>
</comment>
<gene>
    <name evidence="2" type="ORF">BP5553_04912</name>
</gene>
<protein>
    <submittedName>
        <fullName evidence="2">Uncharacterized protein</fullName>
    </submittedName>
</protein>
<keyword evidence="3" id="KW-1185">Reference proteome</keyword>
<sequence>MYKIRLYASPLRFKSVRVESSTIYLDQFQFDVTAGQQYLKPFPVCLEVDQGLFGAVLVYMGYTEAMMYLYSFAKDFLAELCSKVEEVNVSLINQKVRISLISNGHGHHRGAHGYEDPLCPWPYFEQHRSNKINRELNFGYIRHQASQSHGMFPAGCIVAQKIEKEELAEALEEKIPAIAQEHGGKLNAILRGSDAAFKQAKNTFVDQFEGHPRACVIELYAPQHIRRRNKEIESQLSQNRDDPERQKDLDGMMRFIESAMSTAGP</sequence>
<evidence type="ECO:0000256" key="1">
    <source>
        <dbReference type="SAM" id="MobiDB-lite"/>
    </source>
</evidence>
<dbReference type="EMBL" id="NPIC01000003">
    <property type="protein sequence ID" value="RDL37479.1"/>
    <property type="molecule type" value="Genomic_DNA"/>
</dbReference>
<dbReference type="Proteomes" id="UP000254866">
    <property type="component" value="Unassembled WGS sequence"/>
</dbReference>
<dbReference type="STRING" id="2656787.A0A370TPN3"/>
<proteinExistence type="predicted"/>
<dbReference type="GeneID" id="43597761"/>
<evidence type="ECO:0000313" key="2">
    <source>
        <dbReference type="EMBL" id="RDL37479.1"/>
    </source>
</evidence>